<feature type="coiled-coil region" evidence="4">
    <location>
        <begin position="529"/>
        <end position="556"/>
    </location>
</feature>
<dbReference type="PANTHER" id="PTHR14150">
    <property type="entry name" value="U3 SMALL NUCLEOLAR RNA-ASSOCIATED PROTEIN 14"/>
    <property type="match status" value="1"/>
</dbReference>
<evidence type="ECO:0000256" key="4">
    <source>
        <dbReference type="SAM" id="Coils"/>
    </source>
</evidence>
<dbReference type="GO" id="GO:0006364">
    <property type="term" value="P:rRNA processing"/>
    <property type="evidence" value="ECO:0007669"/>
    <property type="project" value="InterPro"/>
</dbReference>
<dbReference type="RefSeq" id="XP_014564787.1">
    <property type="nucleotide sequence ID" value="XM_014709301.1"/>
</dbReference>
<protein>
    <submittedName>
        <fullName evidence="6">Uncharacterized protein</fullName>
    </submittedName>
</protein>
<feature type="compositionally biased region" description="Basic and acidic residues" evidence="5">
    <location>
        <begin position="58"/>
        <end position="69"/>
    </location>
</feature>
<feature type="compositionally biased region" description="Basic and acidic residues" evidence="5">
    <location>
        <begin position="461"/>
        <end position="473"/>
    </location>
</feature>
<feature type="compositionally biased region" description="Acidic residues" evidence="5">
    <location>
        <begin position="405"/>
        <end position="415"/>
    </location>
</feature>
<dbReference type="InParanoid" id="G7E4E7"/>
<feature type="compositionally biased region" description="Polar residues" evidence="5">
    <location>
        <begin position="147"/>
        <end position="157"/>
    </location>
</feature>
<feature type="compositionally biased region" description="Basic and acidic residues" evidence="5">
    <location>
        <begin position="645"/>
        <end position="661"/>
    </location>
</feature>
<name>G7E4E7_MIXOS</name>
<keyword evidence="2" id="KW-0597">Phosphoprotein</keyword>
<sequence>MRPRKRRQVEQEDNDSESGGDDRQAAFIKRLRHAQDNDEEFAIGQDEDEEISSDEDELRVPTKARREQIEEPDIDLDEDSDDGSDEGSIDLAAVLDAGMFMPKPAPKPRVRSEAADNSQAESHDSDNDDDDDEHDGSHARLLHHLTALSSKPEQDTQPVDARDRSRKRARKEQNELFAESEFRAPGLREQAGEQALSLDDLLSGLSPAQRVSMAKQLKDIAPSGQKDKASIESGVGKKHAGPLAAPLPALHQAKIDRTVAKESLDSAIRKWDETTSKVRGIQTRKGVTGESSRLVLPLEAPKSTDPRLTKLQSAGKPFTALESSVQAFMQEKGLSSKSLQEDESARLENLPADEARQRTAEIRRARELMFRMERKATRIAKIKSKTFRKLQKKSALREAARAGEEAEIASDDEEERERLEVQRARERATLRHTADKRSGGAWARGIGQYDDGNSNVVQAARSERADREAELRQRIRSAVQGEQSGDSDTDGESDHALIRSRAAAKAQALAQSDEAPPREEGLMGMDFMRRGAARKEKEVQAQVADLQKELAEADSDGVEDSFVTALEPSTRVDGNVGRLSFRPAPSSSSKRTSTLSKPVAGKISSNEVAEPGNAAAPLVQRGEEQQIEENPWLALGKDRHSRGQAKKERPSGQASPEERSKAKLKKTTSKSKTSVAAQAEEDTVIIDPTKAMTAAEHEGEDSLPVLTQRDLVADAFANDHVIANFAADKAREIEADAPFEEDTTLPGWGSWGGKAAKKKSVKKTFVKKHEGVAAEDRKDAKLKHVIISERTDKKANKYALKDLPYPYTSAAQLEHKLAQPLGPEWVTRTIQKQVTMPSVLVRPGVVVQPVSKYM</sequence>
<dbReference type="eggNOG" id="KOG2172">
    <property type="taxonomic scope" value="Eukaryota"/>
</dbReference>
<feature type="compositionally biased region" description="Basic and acidic residues" evidence="5">
    <location>
        <begin position="395"/>
        <end position="404"/>
    </location>
</feature>
<dbReference type="GO" id="GO:0032040">
    <property type="term" value="C:small-subunit processome"/>
    <property type="evidence" value="ECO:0007669"/>
    <property type="project" value="InterPro"/>
</dbReference>
<feature type="region of interest" description="Disordered" evidence="5">
    <location>
        <begin position="391"/>
        <end position="521"/>
    </location>
</feature>
<keyword evidence="7" id="KW-1185">Reference proteome</keyword>
<dbReference type="STRING" id="764103.G7E4E7"/>
<feature type="region of interest" description="Disordered" evidence="5">
    <location>
        <begin position="216"/>
        <end position="248"/>
    </location>
</feature>
<evidence type="ECO:0000313" key="7">
    <source>
        <dbReference type="Proteomes" id="UP000009131"/>
    </source>
</evidence>
<feature type="region of interest" description="Disordered" evidence="5">
    <location>
        <begin position="331"/>
        <end position="358"/>
    </location>
</feature>
<dbReference type="EMBL" id="BABT02000134">
    <property type="protein sequence ID" value="GAA97707.1"/>
    <property type="molecule type" value="Genomic_DNA"/>
</dbReference>
<evidence type="ECO:0000256" key="5">
    <source>
        <dbReference type="SAM" id="MobiDB-lite"/>
    </source>
</evidence>
<reference evidence="6 7" key="2">
    <citation type="journal article" date="2012" name="Open Biol.">
        <title>Characteristics of nucleosomes and linker DNA regions on the genome of the basidiomycete Mixia osmundae revealed by mono- and dinucleosome mapping.</title>
        <authorList>
            <person name="Nishida H."/>
            <person name="Kondo S."/>
            <person name="Matsumoto T."/>
            <person name="Suzuki Y."/>
            <person name="Yoshikawa H."/>
            <person name="Taylor T.D."/>
            <person name="Sugiyama J."/>
        </authorList>
    </citation>
    <scope>NUCLEOTIDE SEQUENCE [LARGE SCALE GENOMIC DNA]</scope>
    <source>
        <strain evidence="7">CBS 9802 / IAM 14324 / JCM 22182 / KY 12970</strain>
    </source>
</reference>
<dbReference type="Proteomes" id="UP000009131">
    <property type="component" value="Unassembled WGS sequence"/>
</dbReference>
<comment type="caution">
    <text evidence="6">The sequence shown here is derived from an EMBL/GenBank/DDBJ whole genome shotgun (WGS) entry which is preliminary data.</text>
</comment>
<gene>
    <name evidence="6" type="primary">Mo04385</name>
    <name evidence="6" type="ORF">E5Q_04385</name>
</gene>
<dbReference type="OrthoDB" id="277439at2759"/>
<dbReference type="AlphaFoldDB" id="G7E4E7"/>
<feature type="region of interest" description="Disordered" evidence="5">
    <location>
        <begin position="565"/>
        <end position="676"/>
    </location>
</feature>
<evidence type="ECO:0000256" key="1">
    <source>
        <dbReference type="ARBA" id="ARBA00004604"/>
    </source>
</evidence>
<feature type="region of interest" description="Disordered" evidence="5">
    <location>
        <begin position="1"/>
        <end position="188"/>
    </location>
</feature>
<reference evidence="6 7" key="1">
    <citation type="journal article" date="2011" name="J. Gen. Appl. Microbiol.">
        <title>Draft genome sequencing of the enigmatic basidiomycete Mixia osmundae.</title>
        <authorList>
            <person name="Nishida H."/>
            <person name="Nagatsuka Y."/>
            <person name="Sugiyama J."/>
        </authorList>
    </citation>
    <scope>NUCLEOTIDE SEQUENCE [LARGE SCALE GENOMIC DNA]</scope>
    <source>
        <strain evidence="7">CBS 9802 / IAM 14324 / JCM 22182 / KY 12970</strain>
    </source>
</reference>
<dbReference type="OMA" id="QVIEPMD"/>
<feature type="compositionally biased region" description="Basic and acidic residues" evidence="5">
    <location>
        <begin position="416"/>
        <end position="438"/>
    </location>
</feature>
<feature type="compositionally biased region" description="Low complexity" evidence="5">
    <location>
        <begin position="499"/>
        <end position="512"/>
    </location>
</feature>
<dbReference type="PANTHER" id="PTHR14150:SF12">
    <property type="entry name" value="U3 SMALL NUCLEOLAR RNA-ASSOCIATED PROTEIN 14 HOMOLOG A"/>
    <property type="match status" value="1"/>
</dbReference>
<organism evidence="6 7">
    <name type="scientific">Mixia osmundae (strain CBS 9802 / IAM 14324 / JCM 22182 / KY 12970)</name>
    <dbReference type="NCBI Taxonomy" id="764103"/>
    <lineage>
        <taxon>Eukaryota</taxon>
        <taxon>Fungi</taxon>
        <taxon>Dikarya</taxon>
        <taxon>Basidiomycota</taxon>
        <taxon>Pucciniomycotina</taxon>
        <taxon>Mixiomycetes</taxon>
        <taxon>Mixiales</taxon>
        <taxon>Mixiaceae</taxon>
        <taxon>Mixia</taxon>
    </lineage>
</organism>
<proteinExistence type="predicted"/>
<comment type="subcellular location">
    <subcellularLocation>
        <location evidence="1">Nucleus</location>
        <location evidence="1">Nucleolus</location>
    </subcellularLocation>
</comment>
<evidence type="ECO:0000256" key="3">
    <source>
        <dbReference type="ARBA" id="ARBA00023242"/>
    </source>
</evidence>
<dbReference type="InterPro" id="IPR006709">
    <property type="entry name" value="SSU_processome_Utp14"/>
</dbReference>
<evidence type="ECO:0000313" key="6">
    <source>
        <dbReference type="EMBL" id="GAA97707.1"/>
    </source>
</evidence>
<feature type="compositionally biased region" description="Acidic residues" evidence="5">
    <location>
        <begin position="70"/>
        <end position="88"/>
    </location>
</feature>
<keyword evidence="4" id="KW-0175">Coiled coil</keyword>
<dbReference type="Pfam" id="PF04615">
    <property type="entry name" value="Utp14"/>
    <property type="match status" value="1"/>
</dbReference>
<feature type="compositionally biased region" description="Low complexity" evidence="5">
    <location>
        <begin position="586"/>
        <end position="597"/>
    </location>
</feature>
<feature type="compositionally biased region" description="Acidic residues" evidence="5">
    <location>
        <begin position="37"/>
        <end position="57"/>
    </location>
</feature>
<accession>G7E4E7</accession>
<dbReference type="HOGENOM" id="CLU_003783_0_0_1"/>
<dbReference type="FunCoup" id="G7E4E7">
    <property type="interactions" value="394"/>
</dbReference>
<keyword evidence="3" id="KW-0539">Nucleus</keyword>
<evidence type="ECO:0000256" key="2">
    <source>
        <dbReference type="ARBA" id="ARBA00022553"/>
    </source>
</evidence>